<dbReference type="Pfam" id="PF12697">
    <property type="entry name" value="Abhydrolase_6"/>
    <property type="match status" value="1"/>
</dbReference>
<keyword evidence="2" id="KW-0378">Hydrolase</keyword>
<keyword evidence="3" id="KW-1185">Reference proteome</keyword>
<evidence type="ECO:0000313" key="2">
    <source>
        <dbReference type="EMBL" id="MFB9947448.1"/>
    </source>
</evidence>
<dbReference type="Gene3D" id="3.40.50.1820">
    <property type="entry name" value="alpha/beta hydrolase"/>
    <property type="match status" value="1"/>
</dbReference>
<dbReference type="PANTHER" id="PTHR46438">
    <property type="entry name" value="ALPHA/BETA-HYDROLASES SUPERFAMILY PROTEIN"/>
    <property type="match status" value="1"/>
</dbReference>
<dbReference type="InterPro" id="IPR000073">
    <property type="entry name" value="AB_hydrolase_1"/>
</dbReference>
<protein>
    <submittedName>
        <fullName evidence="2">Alpha/beta fold hydrolase</fullName>
    </submittedName>
</protein>
<organism evidence="2 3">
    <name type="scientific">Rhizobium puerariae</name>
    <dbReference type="NCBI Taxonomy" id="1585791"/>
    <lineage>
        <taxon>Bacteria</taxon>
        <taxon>Pseudomonadati</taxon>
        <taxon>Pseudomonadota</taxon>
        <taxon>Alphaproteobacteria</taxon>
        <taxon>Hyphomicrobiales</taxon>
        <taxon>Rhizobiaceae</taxon>
        <taxon>Rhizobium/Agrobacterium group</taxon>
        <taxon>Rhizobium</taxon>
    </lineage>
</organism>
<dbReference type="EMBL" id="JBHMAA010000003">
    <property type="protein sequence ID" value="MFB9947448.1"/>
    <property type="molecule type" value="Genomic_DNA"/>
</dbReference>
<feature type="domain" description="AB hydrolase-1" evidence="1">
    <location>
        <begin position="27"/>
        <end position="264"/>
    </location>
</feature>
<dbReference type="SUPFAM" id="SSF53474">
    <property type="entry name" value="alpha/beta-Hydrolases"/>
    <property type="match status" value="1"/>
</dbReference>
<dbReference type="InterPro" id="IPR029058">
    <property type="entry name" value="AB_hydrolase_fold"/>
</dbReference>
<name>A0ABV6AA04_9HYPH</name>
<gene>
    <name evidence="2" type="ORF">ACFFP0_01240</name>
</gene>
<dbReference type="PRINTS" id="PR00111">
    <property type="entry name" value="ABHYDROLASE"/>
</dbReference>
<dbReference type="Proteomes" id="UP001589692">
    <property type="component" value="Unassembled WGS sequence"/>
</dbReference>
<evidence type="ECO:0000259" key="1">
    <source>
        <dbReference type="Pfam" id="PF12697"/>
    </source>
</evidence>
<sequence length="278" mass="30074">MKTLHEFDLPFEGTTVHCWEGGSGVPIILLHGSGAGVGTHSNFKKVIGPLSRKYHVLAADLVGFGRSGLKPDKPFYDMDMWVRQARMLIDRFAGEPAVLVGHSLSGSIVLKAAAGSPHVRGVLTTGTTGMPPVEGRPGPRWRFPEGHDAVRAAVERTFYDKSLATDEEVDNRLAVLTAPGYRDYFTSMFSESPNHYLNAAALRDAELASITCPVVFMHGFQDASFAPEDTSLPLARRVANSKVIVLNRCAHSVAVEHAPTFLAAVDELVARTATNSHN</sequence>
<reference evidence="2 3" key="1">
    <citation type="submission" date="2024-09" db="EMBL/GenBank/DDBJ databases">
        <authorList>
            <person name="Sun Q."/>
            <person name="Mori K."/>
        </authorList>
    </citation>
    <scope>NUCLEOTIDE SEQUENCE [LARGE SCALE GENOMIC DNA]</scope>
    <source>
        <strain evidence="2 3">TBRC 4938</strain>
    </source>
</reference>
<proteinExistence type="predicted"/>
<comment type="caution">
    <text evidence="2">The sequence shown here is derived from an EMBL/GenBank/DDBJ whole genome shotgun (WGS) entry which is preliminary data.</text>
</comment>
<dbReference type="GO" id="GO:0016787">
    <property type="term" value="F:hydrolase activity"/>
    <property type="evidence" value="ECO:0007669"/>
    <property type="project" value="UniProtKB-KW"/>
</dbReference>
<evidence type="ECO:0000313" key="3">
    <source>
        <dbReference type="Proteomes" id="UP001589692"/>
    </source>
</evidence>
<accession>A0ABV6AA04</accession>
<dbReference type="RefSeq" id="WP_377254902.1">
    <property type="nucleotide sequence ID" value="NZ_JBHMAA010000003.1"/>
</dbReference>